<dbReference type="AlphaFoldDB" id="W0RLT8"/>
<dbReference type="OrthoDB" id="153510at2"/>
<evidence type="ECO:0000313" key="3">
    <source>
        <dbReference type="Proteomes" id="UP000019151"/>
    </source>
</evidence>
<protein>
    <recommendedName>
        <fullName evidence="1">Putative zinc-finger domain-containing protein</fullName>
    </recommendedName>
</protein>
<dbReference type="RefSeq" id="WP_025412871.1">
    <property type="nucleotide sequence ID" value="NZ_CP007128.1"/>
</dbReference>
<sequence>MTAPLTRYSCEETFRRLDDFLDRELTAAETELVNDHLLVCAACAREFRFEASVLAGVRRSVQRITLPDGLQARVLTALRALGE</sequence>
<organism evidence="2 3">
    <name type="scientific">Gemmatirosa kalamazoonensis</name>
    <dbReference type="NCBI Taxonomy" id="861299"/>
    <lineage>
        <taxon>Bacteria</taxon>
        <taxon>Pseudomonadati</taxon>
        <taxon>Gemmatimonadota</taxon>
        <taxon>Gemmatimonadia</taxon>
        <taxon>Gemmatimonadales</taxon>
        <taxon>Gemmatimonadaceae</taxon>
        <taxon>Gemmatirosa</taxon>
    </lineage>
</organism>
<dbReference type="InParanoid" id="W0RLT8"/>
<dbReference type="Proteomes" id="UP000019151">
    <property type="component" value="Chromosome"/>
</dbReference>
<evidence type="ECO:0000259" key="1">
    <source>
        <dbReference type="Pfam" id="PF13490"/>
    </source>
</evidence>
<dbReference type="KEGG" id="gba:J421_3885"/>
<dbReference type="STRING" id="861299.J421_3885"/>
<dbReference type="EMBL" id="CP007128">
    <property type="protein sequence ID" value="AHG91422.1"/>
    <property type="molecule type" value="Genomic_DNA"/>
</dbReference>
<dbReference type="InterPro" id="IPR027383">
    <property type="entry name" value="Znf_put"/>
</dbReference>
<dbReference type="HOGENOM" id="CLU_2537745_0_0_0"/>
<reference evidence="2 3" key="1">
    <citation type="journal article" date="2014" name="Genome Announc.">
        <title>Genome Sequence and Methylome of Soil Bacterium Gemmatirosa kalamazoonensis KBS708T, a Member of the Rarely Cultivated Gemmatimonadetes Phylum.</title>
        <authorList>
            <person name="Debruyn J.M."/>
            <person name="Radosevich M."/>
            <person name="Wommack K.E."/>
            <person name="Polson S.W."/>
            <person name="Hauser L.J."/>
            <person name="Fawaz M.N."/>
            <person name="Korlach J."/>
            <person name="Tsai Y.C."/>
        </authorList>
    </citation>
    <scope>NUCLEOTIDE SEQUENCE [LARGE SCALE GENOMIC DNA]</scope>
    <source>
        <strain evidence="2 3">KBS708</strain>
    </source>
</reference>
<proteinExistence type="predicted"/>
<feature type="domain" description="Putative zinc-finger" evidence="1">
    <location>
        <begin position="10"/>
        <end position="44"/>
    </location>
</feature>
<dbReference type="Pfam" id="PF13490">
    <property type="entry name" value="zf-HC2"/>
    <property type="match status" value="1"/>
</dbReference>
<accession>W0RLT8</accession>
<name>W0RLT8_9BACT</name>
<keyword evidence="3" id="KW-1185">Reference proteome</keyword>
<gene>
    <name evidence="2" type="ORF">J421_3885</name>
</gene>
<evidence type="ECO:0000313" key="2">
    <source>
        <dbReference type="EMBL" id="AHG91422.1"/>
    </source>
</evidence>